<protein>
    <recommendedName>
        <fullName evidence="8">ABC3 transporter permease C-terminal domain-containing protein</fullName>
    </recommendedName>
</protein>
<feature type="region of interest" description="Disordered" evidence="6">
    <location>
        <begin position="50"/>
        <end position="83"/>
    </location>
</feature>
<dbReference type="AlphaFoldDB" id="A0A0W8I315"/>
<feature type="compositionally biased region" description="Polar residues" evidence="6">
    <location>
        <begin position="54"/>
        <end position="65"/>
    </location>
</feature>
<organism evidence="9 10">
    <name type="scientific">Serinicoccus chungangensis</name>
    <dbReference type="NCBI Taxonomy" id="767452"/>
    <lineage>
        <taxon>Bacteria</taxon>
        <taxon>Bacillati</taxon>
        <taxon>Actinomycetota</taxon>
        <taxon>Actinomycetes</taxon>
        <taxon>Micrococcales</taxon>
        <taxon>Ornithinimicrobiaceae</taxon>
        <taxon>Serinicoccus</taxon>
    </lineage>
</organism>
<feature type="transmembrane region" description="Helical" evidence="7">
    <location>
        <begin position="342"/>
        <end position="366"/>
    </location>
</feature>
<feature type="transmembrane region" description="Helical" evidence="7">
    <location>
        <begin position="297"/>
        <end position="321"/>
    </location>
</feature>
<keyword evidence="2" id="KW-1003">Cell membrane</keyword>
<comment type="caution">
    <text evidence="9">The sequence shown here is derived from an EMBL/GenBank/DDBJ whole genome shotgun (WGS) entry which is preliminary data.</text>
</comment>
<dbReference type="STRING" id="767452.AVL62_08415"/>
<evidence type="ECO:0000256" key="6">
    <source>
        <dbReference type="SAM" id="MobiDB-lite"/>
    </source>
</evidence>
<comment type="subcellular location">
    <subcellularLocation>
        <location evidence="1">Cell membrane</location>
        <topology evidence="1">Multi-pass membrane protein</topology>
    </subcellularLocation>
</comment>
<gene>
    <name evidence="9" type="ORF">AVL62_08415</name>
</gene>
<evidence type="ECO:0000313" key="10">
    <source>
        <dbReference type="Proteomes" id="UP000054837"/>
    </source>
</evidence>
<evidence type="ECO:0000256" key="4">
    <source>
        <dbReference type="ARBA" id="ARBA00022989"/>
    </source>
</evidence>
<evidence type="ECO:0000313" key="9">
    <source>
        <dbReference type="EMBL" id="KUG51943.1"/>
    </source>
</evidence>
<evidence type="ECO:0000256" key="5">
    <source>
        <dbReference type="ARBA" id="ARBA00023136"/>
    </source>
</evidence>
<feature type="transmembrane region" description="Helical" evidence="7">
    <location>
        <begin position="1173"/>
        <end position="1195"/>
    </location>
</feature>
<dbReference type="GO" id="GO:0005886">
    <property type="term" value="C:plasma membrane"/>
    <property type="evidence" value="ECO:0007669"/>
    <property type="project" value="UniProtKB-SubCell"/>
</dbReference>
<feature type="transmembrane region" description="Helical" evidence="7">
    <location>
        <begin position="424"/>
        <end position="443"/>
    </location>
</feature>
<feature type="domain" description="ABC3 transporter permease C-terminal" evidence="8">
    <location>
        <begin position="1078"/>
        <end position="1200"/>
    </location>
</feature>
<evidence type="ECO:0000256" key="7">
    <source>
        <dbReference type="SAM" id="Phobius"/>
    </source>
</evidence>
<evidence type="ECO:0000259" key="8">
    <source>
        <dbReference type="Pfam" id="PF02687"/>
    </source>
</evidence>
<evidence type="ECO:0000256" key="3">
    <source>
        <dbReference type="ARBA" id="ARBA00022692"/>
    </source>
</evidence>
<reference evidence="9 10" key="1">
    <citation type="submission" date="2015-12" db="EMBL/GenBank/DDBJ databases">
        <title>Serinicoccus chungangenesis strain CD08_5 genome sequencing and assembly.</title>
        <authorList>
            <person name="Chander A.M."/>
            <person name="Kaur G."/>
            <person name="Nair G.R."/>
            <person name="Dhawan D.K."/>
            <person name="Kochhar R.K."/>
            <person name="Mayilraj S."/>
            <person name="Bhadada S.K."/>
        </authorList>
    </citation>
    <scope>NUCLEOTIDE SEQUENCE [LARGE SCALE GENOMIC DNA]</scope>
    <source>
        <strain evidence="9 10">CD08_5</strain>
    </source>
</reference>
<evidence type="ECO:0000256" key="2">
    <source>
        <dbReference type="ARBA" id="ARBA00022475"/>
    </source>
</evidence>
<feature type="transmembrane region" description="Helical" evidence="7">
    <location>
        <begin position="378"/>
        <end position="403"/>
    </location>
</feature>
<feature type="domain" description="ABC3 transporter permease C-terminal" evidence="8">
    <location>
        <begin position="305"/>
        <end position="408"/>
    </location>
</feature>
<evidence type="ECO:0000256" key="1">
    <source>
        <dbReference type="ARBA" id="ARBA00004651"/>
    </source>
</evidence>
<keyword evidence="4 7" id="KW-1133">Transmembrane helix</keyword>
<feature type="compositionally biased region" description="Basic and acidic residues" evidence="6">
    <location>
        <begin position="67"/>
        <end position="79"/>
    </location>
</feature>
<feature type="transmembrane region" description="Helical" evidence="7">
    <location>
        <begin position="1124"/>
        <end position="1145"/>
    </location>
</feature>
<dbReference type="InterPro" id="IPR003838">
    <property type="entry name" value="ABC3_permease_C"/>
</dbReference>
<sequence>MTWASFARARARSSRGLLLTLLALVTVTTAIIAGTVGYSAAAASTAARGALTEGESTQTGVQVQTRLAEDPRRQDEQARRTITGAFAPAPVSIGRLVVTEPRPVGVDGADAARELVLVGGPELTLGEAPGDLVTVLEGTWPPTTGAGAGDGVDAPAPGALHVGAARALGVSVGDTVVVDDRAVEVTALWQPVDPADAFWFGDELVRAGATDDGAVLGPLVVDEALAQQLGSPFVRWPVRPDVDLITPEDLGVLATGAASLRSDLRDADGVAVRGVQVEGDLAPTAGQASTNLATARALGVVPLSVLVLVTGLAVTQLARLLAATREPQAQLLVARGASRRQVLLTGLLESVLVAMLGAVLGTLIAWAVMQAVPGGEGLLGRLVVTALLTLAGITLALWVVAVLQARRLSGGAAVADRSGRARAATTLAAVVLVLGAAAVSWWQLRRAGSPVTRAEDGTLGTDLVAAAAPALLLAAAAVLATALLGPLSRLLELATGPTRAAPQHLAAAQVSRRLQVYAVPVVLVVLAAGSTTLAALFSGTSAQLRDDLAAVREGAPLRADLVRPPATVEPGLVPEPPPDLAALPEVDAAALVWSDPDARVGDVDVPLTLAPTGTGAGGLGEVANVPQGIPGGLVPASLDRAVDADGEPLPDSAVTVPEGADAITAELVVERGTDPWELARLEQLPDAQERLVTELAAVGWDPAQTETSGGSFVYALDDSPDAVRQSLDSEVAAAAAPVELRVTLLVEDVATGLTSPVTSEAVRAEGPRLDYDRQALGGWTSSPARTTADLRFDLPEGREHRVRSVTVSTPGTAEDVPPDLFSGYSSTTLDLDLGLTAGGEELLTGTDGWGSTAAMDRDQAAPLLEEAAAVEDPSFETVIEVDQRYAGVGLPRVSGDESSNEVDVPPWVDTTATTWHLQVPDLRQEPLEIGVAPGVTYRGGPVVGLGSGGAAAEEPPGATVPVALTRQTAAAAALTVGDPVTLRLVGTTVPAMVTQVVAALPGQQGETAALADSRVASRVLAEQQHSLTWPDEVWATPAAGAPSAVAALTAREDLRAVTGPGTLSVTDATSAARLVFWVASAGAVLLALTGVAAVAATLLAARRPEVAVLRALGMPPAAQARSRALELAGVVLVAAVFGLAAGWLVGGAVVPELASSTTAPGRLRLPAALRLEALPWAVLLALTLATAGLLSVLVARRVRAQALDRGYREEIR</sequence>
<dbReference type="PANTHER" id="PTHR30287:SF1">
    <property type="entry name" value="INNER MEMBRANE PROTEIN"/>
    <property type="match status" value="1"/>
</dbReference>
<keyword evidence="3 7" id="KW-0812">Transmembrane</keyword>
<keyword evidence="10" id="KW-1185">Reference proteome</keyword>
<dbReference type="InterPro" id="IPR038766">
    <property type="entry name" value="Membrane_comp_ABC_pdt"/>
</dbReference>
<dbReference type="Pfam" id="PF02687">
    <property type="entry name" value="FtsX"/>
    <property type="match status" value="2"/>
</dbReference>
<dbReference type="RefSeq" id="WP_058892238.1">
    <property type="nucleotide sequence ID" value="NZ_LQBL01000031.1"/>
</dbReference>
<dbReference type="EMBL" id="LQBL01000031">
    <property type="protein sequence ID" value="KUG51943.1"/>
    <property type="molecule type" value="Genomic_DNA"/>
</dbReference>
<feature type="transmembrane region" description="Helical" evidence="7">
    <location>
        <begin position="463"/>
        <end position="484"/>
    </location>
</feature>
<name>A0A0W8I315_9MICO</name>
<dbReference type="OrthoDB" id="3719151at2"/>
<keyword evidence="5 7" id="KW-0472">Membrane</keyword>
<proteinExistence type="predicted"/>
<accession>A0A0W8I315</accession>
<dbReference type="Proteomes" id="UP000054837">
    <property type="component" value="Unassembled WGS sequence"/>
</dbReference>
<feature type="transmembrane region" description="Helical" evidence="7">
    <location>
        <begin position="1074"/>
        <end position="1101"/>
    </location>
</feature>
<feature type="transmembrane region" description="Helical" evidence="7">
    <location>
        <begin position="516"/>
        <end position="537"/>
    </location>
</feature>
<dbReference type="PANTHER" id="PTHR30287">
    <property type="entry name" value="MEMBRANE COMPONENT OF PREDICTED ABC SUPERFAMILY METABOLITE UPTAKE TRANSPORTER"/>
    <property type="match status" value="1"/>
</dbReference>